<comment type="caution">
    <text evidence="1">The sequence shown here is derived from an EMBL/GenBank/DDBJ whole genome shotgun (WGS) entry which is preliminary data.</text>
</comment>
<evidence type="ECO:0000313" key="1">
    <source>
        <dbReference type="EMBL" id="KAF0689254.1"/>
    </source>
</evidence>
<feature type="non-terminal residue" evidence="1">
    <location>
        <position position="51"/>
    </location>
</feature>
<reference evidence="1 2" key="1">
    <citation type="submission" date="2019-08" db="EMBL/GenBank/DDBJ databases">
        <title>Whole genome of Aphis craccivora.</title>
        <authorList>
            <person name="Voronova N.V."/>
            <person name="Shulinski R.S."/>
            <person name="Bandarenka Y.V."/>
            <person name="Zhorov D.G."/>
            <person name="Warner D."/>
        </authorList>
    </citation>
    <scope>NUCLEOTIDE SEQUENCE [LARGE SCALE GENOMIC DNA]</scope>
    <source>
        <strain evidence="1">180601</strain>
        <tissue evidence="1">Whole Body</tissue>
    </source>
</reference>
<gene>
    <name evidence="1" type="ORF">FWK35_00037086</name>
</gene>
<accession>A0A6G0VJX0</accession>
<evidence type="ECO:0000313" key="2">
    <source>
        <dbReference type="Proteomes" id="UP000478052"/>
    </source>
</evidence>
<sequence length="51" mass="6174">MTYSYSFVITIRITYEELCIKFSIINTNNFMIFQLQNYLQIFAFSTDFVKI</sequence>
<name>A0A6G0VJX0_APHCR</name>
<dbReference type="Proteomes" id="UP000478052">
    <property type="component" value="Unassembled WGS sequence"/>
</dbReference>
<dbReference type="EMBL" id="VUJU01016353">
    <property type="protein sequence ID" value="KAF0689254.1"/>
    <property type="molecule type" value="Genomic_DNA"/>
</dbReference>
<dbReference type="AlphaFoldDB" id="A0A6G0VJX0"/>
<keyword evidence="2" id="KW-1185">Reference proteome</keyword>
<proteinExistence type="predicted"/>
<protein>
    <submittedName>
        <fullName evidence="1">Uncharacterized protein</fullName>
    </submittedName>
</protein>
<organism evidence="1 2">
    <name type="scientific">Aphis craccivora</name>
    <name type="common">Cowpea aphid</name>
    <dbReference type="NCBI Taxonomy" id="307492"/>
    <lineage>
        <taxon>Eukaryota</taxon>
        <taxon>Metazoa</taxon>
        <taxon>Ecdysozoa</taxon>
        <taxon>Arthropoda</taxon>
        <taxon>Hexapoda</taxon>
        <taxon>Insecta</taxon>
        <taxon>Pterygota</taxon>
        <taxon>Neoptera</taxon>
        <taxon>Paraneoptera</taxon>
        <taxon>Hemiptera</taxon>
        <taxon>Sternorrhyncha</taxon>
        <taxon>Aphidomorpha</taxon>
        <taxon>Aphidoidea</taxon>
        <taxon>Aphididae</taxon>
        <taxon>Aphidini</taxon>
        <taxon>Aphis</taxon>
        <taxon>Aphis</taxon>
    </lineage>
</organism>